<keyword evidence="4" id="KW-1185">Reference proteome</keyword>
<dbReference type="InterPro" id="IPR015943">
    <property type="entry name" value="WD40/YVTN_repeat-like_dom_sf"/>
</dbReference>
<dbReference type="Pfam" id="PF13360">
    <property type="entry name" value="PQQ_2"/>
    <property type="match status" value="1"/>
</dbReference>
<feature type="signal peptide" evidence="1">
    <location>
        <begin position="1"/>
        <end position="17"/>
    </location>
</feature>
<dbReference type="SUPFAM" id="SSF50998">
    <property type="entry name" value="Quinoprotein alcohol dehydrogenase-like"/>
    <property type="match status" value="1"/>
</dbReference>
<proteinExistence type="predicted"/>
<organism evidence="3 4">
    <name type="scientific">Symbiodinium natans</name>
    <dbReference type="NCBI Taxonomy" id="878477"/>
    <lineage>
        <taxon>Eukaryota</taxon>
        <taxon>Sar</taxon>
        <taxon>Alveolata</taxon>
        <taxon>Dinophyceae</taxon>
        <taxon>Suessiales</taxon>
        <taxon>Symbiodiniaceae</taxon>
        <taxon>Symbiodinium</taxon>
    </lineage>
</organism>
<feature type="domain" description="Pyrrolo-quinoline quinone repeat" evidence="2">
    <location>
        <begin position="92"/>
        <end position="181"/>
    </location>
</feature>
<sequence length="189" mass="21091">MLGKALWWTSWVLSCRADCVAKGGECLDTARDSAASWVQMKVGIAEATKAKATKAKGMDENGYFYTKRGGDVMGTNTIAWSVPQDFSQPAWTWNNELDEQIRHSPLLDDKKNIYVAGTTRLRKFSPDGKMLWLFQQDEPGHTSPTMGNGVIYFRVGCGLGHNRVYALSMETGEVLFNKTVTGFDYAHQH</sequence>
<dbReference type="InterPro" id="IPR011047">
    <property type="entry name" value="Quinoprotein_ADH-like_sf"/>
</dbReference>
<evidence type="ECO:0000313" key="3">
    <source>
        <dbReference type="EMBL" id="CAE7547881.1"/>
    </source>
</evidence>
<dbReference type="AlphaFoldDB" id="A0A812U203"/>
<dbReference type="PROSITE" id="PS51257">
    <property type="entry name" value="PROKAR_LIPOPROTEIN"/>
    <property type="match status" value="1"/>
</dbReference>
<accession>A0A812U203</accession>
<dbReference type="OrthoDB" id="10387819at2759"/>
<gene>
    <name evidence="3" type="primary">SHOC2</name>
    <name evidence="3" type="ORF">SNAT2548_LOCUS30749</name>
</gene>
<dbReference type="EMBL" id="CAJNDS010002622">
    <property type="protein sequence ID" value="CAE7547881.1"/>
    <property type="molecule type" value="Genomic_DNA"/>
</dbReference>
<feature type="chain" id="PRO_5032995474" evidence="1">
    <location>
        <begin position="18"/>
        <end position="189"/>
    </location>
</feature>
<reference evidence="3" key="1">
    <citation type="submission" date="2021-02" db="EMBL/GenBank/DDBJ databases">
        <authorList>
            <person name="Dougan E. K."/>
            <person name="Rhodes N."/>
            <person name="Thang M."/>
            <person name="Chan C."/>
        </authorList>
    </citation>
    <scope>NUCLEOTIDE SEQUENCE</scope>
</reference>
<keyword evidence="1" id="KW-0732">Signal</keyword>
<dbReference type="InterPro" id="IPR002372">
    <property type="entry name" value="PQQ_rpt_dom"/>
</dbReference>
<name>A0A812U203_9DINO</name>
<evidence type="ECO:0000256" key="1">
    <source>
        <dbReference type="SAM" id="SignalP"/>
    </source>
</evidence>
<dbReference type="Gene3D" id="2.130.10.10">
    <property type="entry name" value="YVTN repeat-like/Quinoprotein amine dehydrogenase"/>
    <property type="match status" value="1"/>
</dbReference>
<protein>
    <submittedName>
        <fullName evidence="3">SHOC2 protein</fullName>
    </submittedName>
</protein>
<evidence type="ECO:0000259" key="2">
    <source>
        <dbReference type="Pfam" id="PF13360"/>
    </source>
</evidence>
<evidence type="ECO:0000313" key="4">
    <source>
        <dbReference type="Proteomes" id="UP000604046"/>
    </source>
</evidence>
<dbReference type="Proteomes" id="UP000604046">
    <property type="component" value="Unassembled WGS sequence"/>
</dbReference>
<comment type="caution">
    <text evidence="3">The sequence shown here is derived from an EMBL/GenBank/DDBJ whole genome shotgun (WGS) entry which is preliminary data.</text>
</comment>